<accession>A0ABU4C3C7</accession>
<dbReference type="InterPro" id="IPR050319">
    <property type="entry name" value="ABC_transp_ATP-bind"/>
</dbReference>
<gene>
    <name evidence="6" type="ORF">R3Q16_30715</name>
</gene>
<dbReference type="PROSITE" id="PS50893">
    <property type="entry name" value="ABC_TRANSPORTER_2"/>
    <property type="match status" value="2"/>
</dbReference>
<dbReference type="Pfam" id="PF00005">
    <property type="entry name" value="ABC_tran"/>
    <property type="match status" value="2"/>
</dbReference>
<dbReference type="NCBIfam" id="NF008453">
    <property type="entry name" value="PRK11308.1"/>
    <property type="match status" value="2"/>
</dbReference>
<dbReference type="RefSeq" id="WP_317545451.1">
    <property type="nucleotide sequence ID" value="NZ_JAWLKB010000028.1"/>
</dbReference>
<dbReference type="InterPro" id="IPR027417">
    <property type="entry name" value="P-loop_NTPase"/>
</dbReference>
<dbReference type="SUPFAM" id="SSF52540">
    <property type="entry name" value="P-loop containing nucleoside triphosphate hydrolases"/>
    <property type="match status" value="2"/>
</dbReference>
<dbReference type="PANTHER" id="PTHR43776">
    <property type="entry name" value="TRANSPORT ATP-BINDING PROTEIN"/>
    <property type="match status" value="1"/>
</dbReference>
<dbReference type="CDD" id="cd03257">
    <property type="entry name" value="ABC_NikE_OppD_transporters"/>
    <property type="match status" value="2"/>
</dbReference>
<keyword evidence="4 6" id="KW-0067">ATP-binding</keyword>
<evidence type="ECO:0000256" key="3">
    <source>
        <dbReference type="ARBA" id="ARBA00022741"/>
    </source>
</evidence>
<dbReference type="Proteomes" id="UP001185927">
    <property type="component" value="Unassembled WGS sequence"/>
</dbReference>
<protein>
    <submittedName>
        <fullName evidence="6">ABC transporter ATP-binding protein</fullName>
    </submittedName>
</protein>
<dbReference type="InterPro" id="IPR017871">
    <property type="entry name" value="ABC_transporter-like_CS"/>
</dbReference>
<reference evidence="6 7" key="1">
    <citation type="submission" date="2023-10" db="EMBL/GenBank/DDBJ databases">
        <title>Development of a sustainable strategy for remediation of hydrocarbon-contaminated territories based on the waste exchange concept.</title>
        <authorList>
            <person name="Krivoruchko A."/>
        </authorList>
    </citation>
    <scope>NUCLEOTIDE SEQUENCE [LARGE SCALE GENOMIC DNA]</scope>
    <source>
        <strain evidence="6 7">IEGM 1203</strain>
    </source>
</reference>
<name>A0ABU4C3C7_RHOGO</name>
<dbReference type="PROSITE" id="PS00211">
    <property type="entry name" value="ABC_TRANSPORTER_1"/>
    <property type="match status" value="2"/>
</dbReference>
<dbReference type="NCBIfam" id="NF007739">
    <property type="entry name" value="PRK10419.1"/>
    <property type="match status" value="2"/>
</dbReference>
<sequence length="548" mass="59394">MSQFGDAAPLLVLEELSVGYRLRDGRSRTVVNSVGLVVRPGEFVALVGESGSGKSTTAMAALGLLPANARVESGTVSLGGQDVTTIGDRGLAALRGPFVGYVPQDPGLSLNPVKRVGVQLVDAVRLHRRLPRSQARERALDKLELAGLSDVERIFDQYPHELSGGMRQRVLIAIALCNDPQLIIADEPTSALDVTVQKQILDHLGRLQTELGLGLLFVTHDLGVATERSDTIVVMNSGRIVEVGDPESLLLQPQSGYTKDLMDHAATLRPARLKPRVGAPMRLPQSAGLDDVIVEVSSVSKTYGDREVLNDVSLTLRRGTTHCIVGESGAGKSTLSRIVTALTHPDSGAVTFEGSRLHGRSRRTMKDVRRHLQFVYQDSSTALDPRFSVERVLGEPLRAFRIVRSGRELRERAVELLAEVGLSEEFLSRRPLELSGGQRQRVAIARALAARPSLVILDEPVSALDASVQFQILQLLTDLQAALGLTYMFVTHDLSVVRQIADDLTVMHHGQVVESGPASDILRAPDSPHTRSLIEAEPRPRILRSVVG</sequence>
<evidence type="ECO:0000256" key="2">
    <source>
        <dbReference type="ARBA" id="ARBA00022448"/>
    </source>
</evidence>
<keyword evidence="7" id="KW-1185">Reference proteome</keyword>
<dbReference type="Gene3D" id="3.40.50.300">
    <property type="entry name" value="P-loop containing nucleotide triphosphate hydrolases"/>
    <property type="match status" value="2"/>
</dbReference>
<dbReference type="EMBL" id="JAWLKB010000028">
    <property type="protein sequence ID" value="MDV6271003.1"/>
    <property type="molecule type" value="Genomic_DNA"/>
</dbReference>
<organism evidence="6 7">
    <name type="scientific">Rhodococcus globerulus</name>
    <dbReference type="NCBI Taxonomy" id="33008"/>
    <lineage>
        <taxon>Bacteria</taxon>
        <taxon>Bacillati</taxon>
        <taxon>Actinomycetota</taxon>
        <taxon>Actinomycetes</taxon>
        <taxon>Mycobacteriales</taxon>
        <taxon>Nocardiaceae</taxon>
        <taxon>Rhodococcus</taxon>
    </lineage>
</organism>
<keyword evidence="3" id="KW-0547">Nucleotide-binding</keyword>
<dbReference type="InterPro" id="IPR003439">
    <property type="entry name" value="ABC_transporter-like_ATP-bd"/>
</dbReference>
<evidence type="ECO:0000256" key="4">
    <source>
        <dbReference type="ARBA" id="ARBA00022840"/>
    </source>
</evidence>
<comment type="caution">
    <text evidence="6">The sequence shown here is derived from an EMBL/GenBank/DDBJ whole genome shotgun (WGS) entry which is preliminary data.</text>
</comment>
<feature type="domain" description="ABC transporter" evidence="5">
    <location>
        <begin position="294"/>
        <end position="534"/>
    </location>
</feature>
<feature type="domain" description="ABC transporter" evidence="5">
    <location>
        <begin position="13"/>
        <end position="262"/>
    </location>
</feature>
<comment type="similarity">
    <text evidence="1">Belongs to the ABC transporter superfamily.</text>
</comment>
<proteinExistence type="inferred from homology"/>
<evidence type="ECO:0000313" key="6">
    <source>
        <dbReference type="EMBL" id="MDV6271003.1"/>
    </source>
</evidence>
<evidence type="ECO:0000256" key="1">
    <source>
        <dbReference type="ARBA" id="ARBA00005417"/>
    </source>
</evidence>
<evidence type="ECO:0000259" key="5">
    <source>
        <dbReference type="PROSITE" id="PS50893"/>
    </source>
</evidence>
<dbReference type="GO" id="GO:0005524">
    <property type="term" value="F:ATP binding"/>
    <property type="evidence" value="ECO:0007669"/>
    <property type="project" value="UniProtKB-KW"/>
</dbReference>
<dbReference type="PANTHER" id="PTHR43776:SF7">
    <property type="entry name" value="D,D-DIPEPTIDE TRANSPORT ATP-BINDING PROTEIN DDPF-RELATED"/>
    <property type="match status" value="1"/>
</dbReference>
<dbReference type="SMART" id="SM00382">
    <property type="entry name" value="AAA"/>
    <property type="match status" value="2"/>
</dbReference>
<dbReference type="InterPro" id="IPR003593">
    <property type="entry name" value="AAA+_ATPase"/>
</dbReference>
<evidence type="ECO:0000313" key="7">
    <source>
        <dbReference type="Proteomes" id="UP001185927"/>
    </source>
</evidence>
<keyword evidence="2" id="KW-0813">Transport</keyword>